<evidence type="ECO:0008006" key="3">
    <source>
        <dbReference type="Google" id="ProtNLM"/>
    </source>
</evidence>
<proteinExistence type="predicted"/>
<name>A0AAW2D2V0_9ROSI</name>
<organism evidence="1 2">
    <name type="scientific">Lithocarpus litseifolius</name>
    <dbReference type="NCBI Taxonomy" id="425828"/>
    <lineage>
        <taxon>Eukaryota</taxon>
        <taxon>Viridiplantae</taxon>
        <taxon>Streptophyta</taxon>
        <taxon>Embryophyta</taxon>
        <taxon>Tracheophyta</taxon>
        <taxon>Spermatophyta</taxon>
        <taxon>Magnoliopsida</taxon>
        <taxon>eudicotyledons</taxon>
        <taxon>Gunneridae</taxon>
        <taxon>Pentapetalae</taxon>
        <taxon>rosids</taxon>
        <taxon>fabids</taxon>
        <taxon>Fagales</taxon>
        <taxon>Fagaceae</taxon>
        <taxon>Lithocarpus</taxon>
    </lineage>
</organism>
<accession>A0AAW2D2V0</accession>
<dbReference type="EMBL" id="JAZDWU010000004">
    <property type="protein sequence ID" value="KAL0004692.1"/>
    <property type="molecule type" value="Genomic_DNA"/>
</dbReference>
<sequence length="205" mass="23948">MNLGISIRGDILPTETMTRKEVSQTLGMHRVKKSKRKIFVGVGDNLKVMLDLLFASIPWKKHLNDYVLRSFFLYFVGSCFLSGEKSTIRARLVRALVDLSRIETYDRGGLFFRYHLHSMRQFACRETSSFCSFRQFTIYWAYEYCCSMRLEHAALDENAFPQARRWDIDFLKSTNAVSLLECCSKVDGLRETDLIFKPYPHLLLN</sequence>
<reference evidence="1 2" key="1">
    <citation type="submission" date="2024-01" db="EMBL/GenBank/DDBJ databases">
        <title>A telomere-to-telomere, gap-free genome of sweet tea (Lithocarpus litseifolius).</title>
        <authorList>
            <person name="Zhou J."/>
        </authorList>
    </citation>
    <scope>NUCLEOTIDE SEQUENCE [LARGE SCALE GENOMIC DNA]</scope>
    <source>
        <strain evidence="1">Zhou-2022a</strain>
        <tissue evidence="1">Leaf</tissue>
    </source>
</reference>
<dbReference type="Proteomes" id="UP001459277">
    <property type="component" value="Unassembled WGS sequence"/>
</dbReference>
<protein>
    <recommendedName>
        <fullName evidence="3">Aminotransferase-like plant mobile domain-containing protein</fullName>
    </recommendedName>
</protein>
<gene>
    <name evidence="1" type="ORF">SO802_012253</name>
</gene>
<evidence type="ECO:0000313" key="1">
    <source>
        <dbReference type="EMBL" id="KAL0004692.1"/>
    </source>
</evidence>
<comment type="caution">
    <text evidence="1">The sequence shown here is derived from an EMBL/GenBank/DDBJ whole genome shotgun (WGS) entry which is preliminary data.</text>
</comment>
<keyword evidence="2" id="KW-1185">Reference proteome</keyword>
<evidence type="ECO:0000313" key="2">
    <source>
        <dbReference type="Proteomes" id="UP001459277"/>
    </source>
</evidence>
<dbReference type="AlphaFoldDB" id="A0AAW2D2V0"/>